<dbReference type="InterPro" id="IPR002831">
    <property type="entry name" value="Tscrpt_reg_TrmB_N"/>
</dbReference>
<comment type="caution">
    <text evidence="2">The sequence shown here is derived from an EMBL/GenBank/DDBJ whole genome shotgun (WGS) entry which is preliminary data.</text>
</comment>
<dbReference type="SUPFAM" id="SSF46785">
    <property type="entry name" value="Winged helix' DNA-binding domain"/>
    <property type="match status" value="1"/>
</dbReference>
<proteinExistence type="predicted"/>
<organism evidence="2 3">
    <name type="scientific">Candidatus Beckwithbacteria bacterium CG23_combo_of_CG06-09_8_20_14_all_34_8</name>
    <dbReference type="NCBI Taxonomy" id="1974497"/>
    <lineage>
        <taxon>Bacteria</taxon>
        <taxon>Candidatus Beckwithiibacteriota</taxon>
    </lineage>
</organism>
<dbReference type="PANTHER" id="PTHR34293:SF1">
    <property type="entry name" value="HTH-TYPE TRANSCRIPTIONAL REGULATOR TRMBL2"/>
    <property type="match status" value="1"/>
</dbReference>
<dbReference type="Gene3D" id="1.10.10.10">
    <property type="entry name" value="Winged helix-like DNA-binding domain superfamily/Winged helix DNA-binding domain"/>
    <property type="match status" value="1"/>
</dbReference>
<gene>
    <name evidence="2" type="ORF">COX08_01995</name>
</gene>
<reference evidence="2 3" key="1">
    <citation type="submission" date="2017-09" db="EMBL/GenBank/DDBJ databases">
        <title>Depth-based differentiation of microbial function through sediment-hosted aquifers and enrichment of novel symbionts in the deep terrestrial subsurface.</title>
        <authorList>
            <person name="Probst A.J."/>
            <person name="Ladd B."/>
            <person name="Jarett J.K."/>
            <person name="Geller-Mcgrath D.E."/>
            <person name="Sieber C.M."/>
            <person name="Emerson J.B."/>
            <person name="Anantharaman K."/>
            <person name="Thomas B.C."/>
            <person name="Malmstrom R."/>
            <person name="Stieglmeier M."/>
            <person name="Klingl A."/>
            <person name="Woyke T."/>
            <person name="Ryan C.M."/>
            <person name="Banfield J.F."/>
        </authorList>
    </citation>
    <scope>NUCLEOTIDE SEQUENCE [LARGE SCALE GENOMIC DNA]</scope>
    <source>
        <strain evidence="2">CG23_combo_of_CG06-09_8_20_14_all_34_8</strain>
    </source>
</reference>
<sequence length="132" mass="14994">MSEQTDNLTNLLIPYGLSVSESRVYLFLLKNPNSSALEISKNLHIGRTKVYRLLDKLKSKNLVEFQLDNRGLRFGATHPGKLEQLVNEKEQEVNILKKSLPSLLSHLNQINSNTSIQKSKVLFYEGLDGLKQ</sequence>
<dbReference type="PANTHER" id="PTHR34293">
    <property type="entry name" value="HTH-TYPE TRANSCRIPTIONAL REGULATOR TRMBL2"/>
    <property type="match status" value="1"/>
</dbReference>
<evidence type="ECO:0000313" key="3">
    <source>
        <dbReference type="Proteomes" id="UP000229459"/>
    </source>
</evidence>
<evidence type="ECO:0000259" key="1">
    <source>
        <dbReference type="Pfam" id="PF01978"/>
    </source>
</evidence>
<dbReference type="InterPro" id="IPR036388">
    <property type="entry name" value="WH-like_DNA-bd_sf"/>
</dbReference>
<dbReference type="AlphaFoldDB" id="A0A2H0B6E9"/>
<name>A0A2H0B6E9_9BACT</name>
<dbReference type="InterPro" id="IPR051797">
    <property type="entry name" value="TrmB-like"/>
</dbReference>
<evidence type="ECO:0000313" key="2">
    <source>
        <dbReference type="EMBL" id="PIP53263.1"/>
    </source>
</evidence>
<dbReference type="Proteomes" id="UP000229459">
    <property type="component" value="Unassembled WGS sequence"/>
</dbReference>
<dbReference type="Pfam" id="PF01978">
    <property type="entry name" value="TrmB"/>
    <property type="match status" value="1"/>
</dbReference>
<feature type="domain" description="Transcription regulator TrmB N-terminal" evidence="1">
    <location>
        <begin position="15"/>
        <end position="69"/>
    </location>
</feature>
<dbReference type="EMBL" id="PCSR01000045">
    <property type="protein sequence ID" value="PIP53263.1"/>
    <property type="molecule type" value="Genomic_DNA"/>
</dbReference>
<dbReference type="InterPro" id="IPR036390">
    <property type="entry name" value="WH_DNA-bd_sf"/>
</dbReference>
<protein>
    <recommendedName>
        <fullName evidence="1">Transcription regulator TrmB N-terminal domain-containing protein</fullName>
    </recommendedName>
</protein>
<feature type="non-terminal residue" evidence="2">
    <location>
        <position position="132"/>
    </location>
</feature>
<accession>A0A2H0B6E9</accession>